<dbReference type="Gene3D" id="3.40.1410.10">
    <property type="entry name" value="Chorismate lyase-like"/>
    <property type="match status" value="1"/>
</dbReference>
<proteinExistence type="predicted"/>
<evidence type="ECO:0000259" key="5">
    <source>
        <dbReference type="PROSITE" id="PS50949"/>
    </source>
</evidence>
<reference evidence="6" key="1">
    <citation type="submission" date="2023-02" db="EMBL/GenBank/DDBJ databases">
        <title>Description and genomic characterization of Salipiger bruguierae sp. nov., isolated from the sediment of mangrove plant Bruguiera sexangula.</title>
        <authorList>
            <person name="Long M."/>
        </authorList>
    </citation>
    <scope>NUCLEOTIDE SEQUENCE</scope>
    <source>
        <strain evidence="6">H15</strain>
        <plasmid evidence="6">unnamed2</plasmid>
    </source>
</reference>
<dbReference type="GO" id="GO:0003700">
    <property type="term" value="F:DNA-binding transcription factor activity"/>
    <property type="evidence" value="ECO:0007669"/>
    <property type="project" value="UniProtKB-UniRule"/>
</dbReference>
<dbReference type="Gene3D" id="1.10.10.10">
    <property type="entry name" value="Winged helix-like DNA-binding domain superfamily/Winged helix DNA-binding domain"/>
    <property type="match status" value="1"/>
</dbReference>
<dbReference type="Pfam" id="PF07702">
    <property type="entry name" value="UTRA"/>
    <property type="match status" value="1"/>
</dbReference>
<dbReference type="SUPFAM" id="SSF46785">
    <property type="entry name" value="Winged helix' DNA-binding domain"/>
    <property type="match status" value="1"/>
</dbReference>
<dbReference type="AlphaFoldDB" id="A0AAU8ASS7"/>
<dbReference type="RefSeq" id="WP_353476277.1">
    <property type="nucleotide sequence ID" value="NZ_CP123387.1"/>
</dbReference>
<dbReference type="InterPro" id="IPR028978">
    <property type="entry name" value="Chorismate_lyase_/UTRA_dom_sf"/>
</dbReference>
<dbReference type="GO" id="GO:0006547">
    <property type="term" value="P:L-histidine metabolic process"/>
    <property type="evidence" value="ECO:0007669"/>
    <property type="project" value="UniProtKB-UniRule"/>
</dbReference>
<geneLocation type="plasmid" evidence="6">
    <name>unnamed2</name>
</geneLocation>
<keyword evidence="2" id="KW-0238">DNA-binding</keyword>
<dbReference type="PANTHER" id="PTHR44846">
    <property type="entry name" value="MANNOSYL-D-GLYCERATE TRANSPORT/METABOLISM SYSTEM REPRESSOR MNGR-RELATED"/>
    <property type="match status" value="1"/>
</dbReference>
<name>A0AAU8ASS7_9RHOB</name>
<keyword evidence="3" id="KW-0804">Transcription</keyword>
<organism evidence="6">
    <name type="scientific">Alloyangia sp. H15</name>
    <dbReference type="NCBI Taxonomy" id="3029062"/>
    <lineage>
        <taxon>Bacteria</taxon>
        <taxon>Pseudomonadati</taxon>
        <taxon>Pseudomonadota</taxon>
        <taxon>Alphaproteobacteria</taxon>
        <taxon>Rhodobacterales</taxon>
        <taxon>Roseobacteraceae</taxon>
        <taxon>Alloyangia</taxon>
    </lineage>
</organism>
<evidence type="ECO:0000256" key="2">
    <source>
        <dbReference type="ARBA" id="ARBA00023125"/>
    </source>
</evidence>
<sequence length="247" mass="27476">MPGKSAAEQEFRRFSQGVPLYEAVKLYLEAQIRTGVLAPNDRIPSENEIVAGLGVSRMTANRALRELAAEGKITRIHGVGSFVSEPKPSSAMLDVRNIAEEIRERGHRHDMRVALLERIAAPARLREAFGLGAEAELFHSVIVHSENGTPIQIENRYVNPAVAPDYLAQDFRTETPNAYLTRCAAITNIDVIVEAVLPDEDEAEMLQISRGDPCLLLQRRTWNNDRVVTQVYALHPGPRYRLSGSAR</sequence>
<accession>A0AAU8ASS7</accession>
<keyword evidence="1" id="KW-0805">Transcription regulation</keyword>
<dbReference type="PRINTS" id="PR00035">
    <property type="entry name" value="HTHGNTR"/>
</dbReference>
<dbReference type="CDD" id="cd07377">
    <property type="entry name" value="WHTH_GntR"/>
    <property type="match status" value="1"/>
</dbReference>
<protein>
    <recommendedName>
        <fullName evidence="4">Histidine utilization repressor</fullName>
    </recommendedName>
</protein>
<dbReference type="SMART" id="SM00345">
    <property type="entry name" value="HTH_GNTR"/>
    <property type="match status" value="1"/>
</dbReference>
<dbReference type="InterPro" id="IPR036390">
    <property type="entry name" value="WH_DNA-bd_sf"/>
</dbReference>
<dbReference type="GO" id="GO:0003677">
    <property type="term" value="F:DNA binding"/>
    <property type="evidence" value="ECO:0007669"/>
    <property type="project" value="UniProtKB-UniRule"/>
</dbReference>
<dbReference type="InterPro" id="IPR050679">
    <property type="entry name" value="Bact_HTH_transcr_reg"/>
</dbReference>
<dbReference type="EMBL" id="CP123387">
    <property type="protein sequence ID" value="XCC97385.1"/>
    <property type="molecule type" value="Genomic_DNA"/>
</dbReference>
<evidence type="ECO:0000256" key="3">
    <source>
        <dbReference type="ARBA" id="ARBA00023163"/>
    </source>
</evidence>
<evidence type="ECO:0000256" key="4">
    <source>
        <dbReference type="NCBIfam" id="TIGR02018"/>
    </source>
</evidence>
<gene>
    <name evidence="6" type="primary">hutC</name>
    <name evidence="6" type="ORF">PVT71_25320</name>
</gene>
<dbReference type="PROSITE" id="PS50949">
    <property type="entry name" value="HTH_GNTR"/>
    <property type="match status" value="1"/>
</dbReference>
<dbReference type="SMART" id="SM00866">
    <property type="entry name" value="UTRA"/>
    <property type="match status" value="1"/>
</dbReference>
<dbReference type="GO" id="GO:0045892">
    <property type="term" value="P:negative regulation of DNA-templated transcription"/>
    <property type="evidence" value="ECO:0007669"/>
    <property type="project" value="UniProtKB-UniRule"/>
</dbReference>
<evidence type="ECO:0000256" key="1">
    <source>
        <dbReference type="ARBA" id="ARBA00023015"/>
    </source>
</evidence>
<dbReference type="InterPro" id="IPR011663">
    <property type="entry name" value="UTRA"/>
</dbReference>
<dbReference type="InterPro" id="IPR036388">
    <property type="entry name" value="WH-like_DNA-bd_sf"/>
</dbReference>
<dbReference type="PANTHER" id="PTHR44846:SF16">
    <property type="entry name" value="TRANSCRIPTIONAL REGULATOR PHNF-RELATED"/>
    <property type="match status" value="1"/>
</dbReference>
<keyword evidence="6" id="KW-0614">Plasmid</keyword>
<evidence type="ECO:0000313" key="6">
    <source>
        <dbReference type="EMBL" id="XCC97385.1"/>
    </source>
</evidence>
<feature type="domain" description="HTH gntR-type" evidence="5">
    <location>
        <begin position="18"/>
        <end position="86"/>
    </location>
</feature>
<dbReference type="InterPro" id="IPR000524">
    <property type="entry name" value="Tscrpt_reg_HTH_GntR"/>
</dbReference>
<dbReference type="Pfam" id="PF00392">
    <property type="entry name" value="GntR"/>
    <property type="match status" value="1"/>
</dbReference>
<dbReference type="InterPro" id="IPR010248">
    <property type="entry name" value="His_ut_repres"/>
</dbReference>
<dbReference type="SUPFAM" id="SSF64288">
    <property type="entry name" value="Chorismate lyase-like"/>
    <property type="match status" value="1"/>
</dbReference>
<dbReference type="NCBIfam" id="TIGR02018">
    <property type="entry name" value="his_ut_repres"/>
    <property type="match status" value="1"/>
</dbReference>